<organism evidence="2 3">
    <name type="scientific">Caerostris darwini</name>
    <dbReference type="NCBI Taxonomy" id="1538125"/>
    <lineage>
        <taxon>Eukaryota</taxon>
        <taxon>Metazoa</taxon>
        <taxon>Ecdysozoa</taxon>
        <taxon>Arthropoda</taxon>
        <taxon>Chelicerata</taxon>
        <taxon>Arachnida</taxon>
        <taxon>Araneae</taxon>
        <taxon>Araneomorphae</taxon>
        <taxon>Entelegynae</taxon>
        <taxon>Araneoidea</taxon>
        <taxon>Araneidae</taxon>
        <taxon>Caerostris</taxon>
    </lineage>
</organism>
<reference evidence="2 3" key="1">
    <citation type="submission" date="2021-06" db="EMBL/GenBank/DDBJ databases">
        <title>Caerostris darwini draft genome.</title>
        <authorList>
            <person name="Kono N."/>
            <person name="Arakawa K."/>
        </authorList>
    </citation>
    <scope>NUCLEOTIDE SEQUENCE [LARGE SCALE GENOMIC DNA]</scope>
</reference>
<accession>A0AAV4PIN6</accession>
<dbReference type="SMART" id="SM00969">
    <property type="entry name" value="SOCS_box"/>
    <property type="match status" value="1"/>
</dbReference>
<dbReference type="CDD" id="cd03716">
    <property type="entry name" value="SOCS_ASB_like"/>
    <property type="match status" value="1"/>
</dbReference>
<dbReference type="GO" id="GO:0035556">
    <property type="term" value="P:intracellular signal transduction"/>
    <property type="evidence" value="ECO:0007669"/>
    <property type="project" value="InterPro"/>
</dbReference>
<name>A0AAV4PIN6_9ARAC</name>
<dbReference type="InterPro" id="IPR001496">
    <property type="entry name" value="SOCS_box"/>
</dbReference>
<dbReference type="Proteomes" id="UP001054837">
    <property type="component" value="Unassembled WGS sequence"/>
</dbReference>
<dbReference type="EMBL" id="BPLQ01002983">
    <property type="protein sequence ID" value="GIX96883.1"/>
    <property type="molecule type" value="Genomic_DNA"/>
</dbReference>
<dbReference type="Pfam" id="PF07525">
    <property type="entry name" value="SOCS_box"/>
    <property type="match status" value="1"/>
</dbReference>
<keyword evidence="3" id="KW-1185">Reference proteome</keyword>
<proteinExistence type="predicted"/>
<dbReference type="SUPFAM" id="SSF158235">
    <property type="entry name" value="SOCS box-like"/>
    <property type="match status" value="1"/>
</dbReference>
<evidence type="ECO:0000313" key="3">
    <source>
        <dbReference type="Proteomes" id="UP001054837"/>
    </source>
</evidence>
<dbReference type="Gene3D" id="1.10.750.20">
    <property type="entry name" value="SOCS box"/>
    <property type="match status" value="1"/>
</dbReference>
<sequence>MANFDFPFSPSPFMDSSFHPKTRLQRSRDIARLSFMLLKNIDYLDLNFGEYSMREKRNSFLNTQESIRKYFDSSREVMYNLNLDKSVGVESSLAIMTKRKASIFPTFRKLGFLMQLCTDEFFHNSLIQLIATAFSTGKNITEWFFNLKTITIEEILFHDKMIAESFLAELAKNRAKINEILPIKYDLISRSILFRQFGFIPIFLKFQNTLVFHREDYERMKNFFRNSCRPSMDGLPKPQGMNDRRHFLLLLTFTCFISRWFDPEAAASLRLLWRSLPDAYLTYQEMQETFQIQLQASELEKFFYFYQEVIQENSLVMTPRSLLDLCRGTIRKELDTKKLYLPNAIEVLKVPRRMKRFLNLSDLYESFCLSVNESDDESQSEADDDLNVKVFV</sequence>
<feature type="domain" description="SOCS box" evidence="1">
    <location>
        <begin position="319"/>
        <end position="364"/>
    </location>
</feature>
<dbReference type="AlphaFoldDB" id="A0AAV4PIN6"/>
<evidence type="ECO:0000313" key="2">
    <source>
        <dbReference type="EMBL" id="GIX96883.1"/>
    </source>
</evidence>
<comment type="caution">
    <text evidence="2">The sequence shown here is derived from an EMBL/GenBank/DDBJ whole genome shotgun (WGS) entry which is preliminary data.</text>
</comment>
<dbReference type="PROSITE" id="PS50225">
    <property type="entry name" value="SOCS"/>
    <property type="match status" value="1"/>
</dbReference>
<gene>
    <name evidence="2" type="primary">AVEN_67807_1</name>
    <name evidence="2" type="ORF">CDAR_568351</name>
</gene>
<evidence type="ECO:0000259" key="1">
    <source>
        <dbReference type="PROSITE" id="PS50225"/>
    </source>
</evidence>
<dbReference type="InterPro" id="IPR036036">
    <property type="entry name" value="SOCS_box-like_dom_sf"/>
</dbReference>
<protein>
    <submittedName>
        <fullName evidence="2">SOCS box domain-containing protein</fullName>
    </submittedName>
</protein>